<feature type="transmembrane region" description="Helical" evidence="11">
    <location>
        <begin position="92"/>
        <end position="116"/>
    </location>
</feature>
<evidence type="ECO:0000256" key="2">
    <source>
        <dbReference type="ARBA" id="ARBA00004141"/>
    </source>
</evidence>
<evidence type="ECO:0000256" key="3">
    <source>
        <dbReference type="ARBA" id="ARBA00007931"/>
    </source>
</evidence>
<keyword evidence="6" id="KW-0378">Hydrolase</keyword>
<organism evidence="13 14">
    <name type="scientific">Candidatus Gottesmanbacteria bacterium RIFCSPLOWO2_01_FULL_48_11</name>
    <dbReference type="NCBI Taxonomy" id="1798395"/>
    <lineage>
        <taxon>Bacteria</taxon>
        <taxon>Candidatus Gottesmaniibacteriota</taxon>
    </lineage>
</organism>
<dbReference type="CDD" id="cd06163">
    <property type="entry name" value="S2P-M50_PDZ_RseP-like"/>
    <property type="match status" value="1"/>
</dbReference>
<comment type="caution">
    <text evidence="13">The sequence shown here is derived from an EMBL/GenBank/DDBJ whole genome shotgun (WGS) entry which is preliminary data.</text>
</comment>
<keyword evidence="4" id="KW-0645">Protease</keyword>
<dbReference type="Proteomes" id="UP000178305">
    <property type="component" value="Unassembled WGS sequence"/>
</dbReference>
<evidence type="ECO:0000313" key="13">
    <source>
        <dbReference type="EMBL" id="OGG28462.1"/>
    </source>
</evidence>
<evidence type="ECO:0000256" key="10">
    <source>
        <dbReference type="ARBA" id="ARBA00023136"/>
    </source>
</evidence>
<dbReference type="GO" id="GO:0004222">
    <property type="term" value="F:metalloendopeptidase activity"/>
    <property type="evidence" value="ECO:0007669"/>
    <property type="project" value="InterPro"/>
</dbReference>
<dbReference type="SUPFAM" id="SSF50156">
    <property type="entry name" value="PDZ domain-like"/>
    <property type="match status" value="1"/>
</dbReference>
<keyword evidence="10 11" id="KW-0472">Membrane</keyword>
<keyword evidence="7" id="KW-0862">Zinc</keyword>
<accession>A0A1F6AVD1</accession>
<evidence type="ECO:0000256" key="5">
    <source>
        <dbReference type="ARBA" id="ARBA00022692"/>
    </source>
</evidence>
<feature type="domain" description="Peptidase M50" evidence="12">
    <location>
        <begin position="6"/>
        <end position="233"/>
    </location>
</feature>
<dbReference type="Pfam" id="PF02163">
    <property type="entry name" value="Peptidase_M50"/>
    <property type="match status" value="1"/>
</dbReference>
<comment type="subcellular location">
    <subcellularLocation>
        <location evidence="2">Membrane</location>
        <topology evidence="2">Multi-pass membrane protein</topology>
    </subcellularLocation>
</comment>
<evidence type="ECO:0000256" key="8">
    <source>
        <dbReference type="ARBA" id="ARBA00022989"/>
    </source>
</evidence>
<name>A0A1F6AVD1_9BACT</name>
<evidence type="ECO:0000256" key="6">
    <source>
        <dbReference type="ARBA" id="ARBA00022801"/>
    </source>
</evidence>
<keyword evidence="5 11" id="KW-0812">Transmembrane</keyword>
<keyword evidence="8 11" id="KW-1133">Transmembrane helix</keyword>
<evidence type="ECO:0000256" key="9">
    <source>
        <dbReference type="ARBA" id="ARBA00023049"/>
    </source>
</evidence>
<evidence type="ECO:0000259" key="12">
    <source>
        <dbReference type="Pfam" id="PF02163"/>
    </source>
</evidence>
<dbReference type="InterPro" id="IPR036034">
    <property type="entry name" value="PDZ_sf"/>
</dbReference>
<evidence type="ECO:0000256" key="7">
    <source>
        <dbReference type="ARBA" id="ARBA00022833"/>
    </source>
</evidence>
<dbReference type="InterPro" id="IPR004387">
    <property type="entry name" value="Pept_M50_Zn"/>
</dbReference>
<dbReference type="InterPro" id="IPR008915">
    <property type="entry name" value="Peptidase_M50"/>
</dbReference>
<dbReference type="GO" id="GO:0016020">
    <property type="term" value="C:membrane"/>
    <property type="evidence" value="ECO:0007669"/>
    <property type="project" value="UniProtKB-SubCell"/>
</dbReference>
<feature type="transmembrane region" description="Helical" evidence="11">
    <location>
        <begin position="209"/>
        <end position="229"/>
    </location>
</feature>
<dbReference type="AlphaFoldDB" id="A0A1F6AVD1"/>
<comment type="cofactor">
    <cofactor evidence="1">
        <name>Zn(2+)</name>
        <dbReference type="ChEBI" id="CHEBI:29105"/>
    </cofactor>
</comment>
<evidence type="ECO:0000256" key="11">
    <source>
        <dbReference type="SAM" id="Phobius"/>
    </source>
</evidence>
<reference evidence="13 14" key="1">
    <citation type="journal article" date="2016" name="Nat. Commun.">
        <title>Thousands of microbial genomes shed light on interconnected biogeochemical processes in an aquifer system.</title>
        <authorList>
            <person name="Anantharaman K."/>
            <person name="Brown C.T."/>
            <person name="Hug L.A."/>
            <person name="Sharon I."/>
            <person name="Castelle C.J."/>
            <person name="Probst A.J."/>
            <person name="Thomas B.C."/>
            <person name="Singh A."/>
            <person name="Wilkins M.J."/>
            <person name="Karaoz U."/>
            <person name="Brodie E.L."/>
            <person name="Williams K.H."/>
            <person name="Hubbard S.S."/>
            <person name="Banfield J.F."/>
        </authorList>
    </citation>
    <scope>NUCLEOTIDE SEQUENCE [LARGE SCALE GENOMIC DNA]</scope>
</reference>
<dbReference type="PANTHER" id="PTHR42837:SF2">
    <property type="entry name" value="MEMBRANE METALLOPROTEASE ARASP2, CHLOROPLASTIC-RELATED"/>
    <property type="match status" value="1"/>
</dbReference>
<proteinExistence type="inferred from homology"/>
<gene>
    <name evidence="13" type="ORF">A3A64_02615</name>
</gene>
<evidence type="ECO:0000256" key="4">
    <source>
        <dbReference type="ARBA" id="ARBA00022670"/>
    </source>
</evidence>
<evidence type="ECO:0000313" key="14">
    <source>
        <dbReference type="Proteomes" id="UP000178305"/>
    </source>
</evidence>
<sequence length="239" mass="25966">MLTLATLALLVTLILGHEWGHFIAAKLLNIKVDEFGVGFPPKLFSKRWRGTEYSFNLLPFGGFVRIHGEDGVIKGKVDLKRSFSVQPFWKKAIVISAGVLMNFIIGWFAFTAVLMMGVPEGVQIQSIAPASPAAEAGFIAGEVIAGFTSAEEFSTYVNDHKGEPITLNGKTITPRMEVPDNEGPLGISFVFNEKVSSQIIPSIKAGFKLTLDTLWAISAALGGFLWGIFTGNFDVLEEV</sequence>
<dbReference type="PANTHER" id="PTHR42837">
    <property type="entry name" value="REGULATOR OF SIGMA-E PROTEASE RSEP"/>
    <property type="match status" value="1"/>
</dbReference>
<protein>
    <recommendedName>
        <fullName evidence="12">Peptidase M50 domain-containing protein</fullName>
    </recommendedName>
</protein>
<comment type="similarity">
    <text evidence="3">Belongs to the peptidase M50B family.</text>
</comment>
<evidence type="ECO:0000256" key="1">
    <source>
        <dbReference type="ARBA" id="ARBA00001947"/>
    </source>
</evidence>
<keyword evidence="9" id="KW-0482">Metalloprotease</keyword>
<dbReference type="GO" id="GO:0006508">
    <property type="term" value="P:proteolysis"/>
    <property type="evidence" value="ECO:0007669"/>
    <property type="project" value="UniProtKB-KW"/>
</dbReference>
<dbReference type="EMBL" id="MFJY01000004">
    <property type="protein sequence ID" value="OGG28462.1"/>
    <property type="molecule type" value="Genomic_DNA"/>
</dbReference>
<feature type="non-terminal residue" evidence="13">
    <location>
        <position position="239"/>
    </location>
</feature>